<feature type="transmembrane region" description="Helical" evidence="5">
    <location>
        <begin position="217"/>
        <end position="243"/>
    </location>
</feature>
<evidence type="ECO:0000256" key="6">
    <source>
        <dbReference type="SAM" id="SignalP"/>
    </source>
</evidence>
<accession>A0A9P6WJH7</accession>
<evidence type="ECO:0000256" key="5">
    <source>
        <dbReference type="SAM" id="Phobius"/>
    </source>
</evidence>
<keyword evidence="5" id="KW-0812">Transmembrane</keyword>
<dbReference type="Pfam" id="PF00899">
    <property type="entry name" value="ThiF"/>
    <property type="match status" value="1"/>
</dbReference>
<dbReference type="GO" id="GO:0016779">
    <property type="term" value="F:nucleotidyltransferase activity"/>
    <property type="evidence" value="ECO:0007669"/>
    <property type="project" value="UniProtKB-KW"/>
</dbReference>
<protein>
    <submittedName>
        <fullName evidence="9">Urmylation protein</fullName>
    </submittedName>
</protein>
<keyword evidence="6" id="KW-0732">Signal</keyword>
<keyword evidence="4" id="KW-0808">Transferase</keyword>
<dbReference type="PANTHER" id="PTHR10953:SF102">
    <property type="entry name" value="ADENYLYLTRANSFERASE AND SULFURTRANSFERASE MOCS3"/>
    <property type="match status" value="1"/>
</dbReference>
<dbReference type="GO" id="GO:0005737">
    <property type="term" value="C:cytoplasm"/>
    <property type="evidence" value="ECO:0007669"/>
    <property type="project" value="UniProtKB-SubCell"/>
</dbReference>
<dbReference type="SUPFAM" id="SSF69572">
    <property type="entry name" value="Activating enzymes of the ubiquitin-like proteins"/>
    <property type="match status" value="1"/>
</dbReference>
<dbReference type="FunFam" id="3.40.50.720:FF:000080">
    <property type="entry name" value="Thiazole biosynthesis adenylyltransferase ThiF"/>
    <property type="match status" value="1"/>
</dbReference>
<keyword evidence="5" id="KW-1133">Transmembrane helix</keyword>
<keyword evidence="4" id="KW-0548">Nucleotidyltransferase</keyword>
<dbReference type="OrthoDB" id="10261062at2759"/>
<dbReference type="PROSITE" id="PS50206">
    <property type="entry name" value="RHODANESE_3"/>
    <property type="match status" value="1"/>
</dbReference>
<dbReference type="InterPro" id="IPR036873">
    <property type="entry name" value="Rhodanese-like_dom_sf"/>
</dbReference>
<evidence type="ECO:0000259" key="8">
    <source>
        <dbReference type="PROSITE" id="PS50866"/>
    </source>
</evidence>
<proteinExistence type="inferred from homology"/>
<feature type="domain" description="GOLD" evidence="8">
    <location>
        <begin position="29"/>
        <end position="127"/>
    </location>
</feature>
<comment type="caution">
    <text evidence="9">The sequence shown here is derived from an EMBL/GenBank/DDBJ whole genome shotgun (WGS) entry which is preliminary data.</text>
</comment>
<dbReference type="Gene3D" id="3.40.250.10">
    <property type="entry name" value="Rhodanese-like domain"/>
    <property type="match status" value="1"/>
</dbReference>
<dbReference type="InterPro" id="IPR001763">
    <property type="entry name" value="Rhodanese-like_dom"/>
</dbReference>
<evidence type="ECO:0000256" key="4">
    <source>
        <dbReference type="ARBA" id="ARBA00022695"/>
    </source>
</evidence>
<evidence type="ECO:0000313" key="9">
    <source>
        <dbReference type="EMBL" id="KAG0687262.1"/>
    </source>
</evidence>
<evidence type="ECO:0000313" key="10">
    <source>
        <dbReference type="Proteomes" id="UP000697127"/>
    </source>
</evidence>
<dbReference type="InterPro" id="IPR035985">
    <property type="entry name" value="Ubiquitin-activating_enz"/>
</dbReference>
<keyword evidence="5" id="KW-0472">Membrane</keyword>
<name>A0A9P6WJH7_9ASCO</name>
<dbReference type="GO" id="GO:0002143">
    <property type="term" value="P:tRNA wobble position uridine thiolation"/>
    <property type="evidence" value="ECO:0007669"/>
    <property type="project" value="TreeGrafter"/>
</dbReference>
<dbReference type="AlphaFoldDB" id="A0A9P6WJH7"/>
<dbReference type="InterPro" id="IPR045886">
    <property type="entry name" value="ThiF/MoeB/HesA"/>
</dbReference>
<feature type="chain" id="PRO_5040506676" evidence="6">
    <location>
        <begin position="20"/>
        <end position="576"/>
    </location>
</feature>
<reference evidence="9" key="1">
    <citation type="submission" date="2020-11" db="EMBL/GenBank/DDBJ databases">
        <title>Kefir isolates.</title>
        <authorList>
            <person name="Marcisauskas S."/>
            <person name="Kim Y."/>
            <person name="Blasche S."/>
        </authorList>
    </citation>
    <scope>NUCLEOTIDE SEQUENCE</scope>
    <source>
        <strain evidence="9">Olga-1</strain>
    </source>
</reference>
<dbReference type="Gene3D" id="3.40.50.720">
    <property type="entry name" value="NAD(P)-binding Rossmann-like Domain"/>
    <property type="match status" value="1"/>
</dbReference>
<dbReference type="SMART" id="SM01190">
    <property type="entry name" value="EMP24_GP25L"/>
    <property type="match status" value="1"/>
</dbReference>
<dbReference type="GO" id="GO:0042292">
    <property type="term" value="F:URM1 activating enzyme activity"/>
    <property type="evidence" value="ECO:0007669"/>
    <property type="project" value="TreeGrafter"/>
</dbReference>
<dbReference type="Proteomes" id="UP000697127">
    <property type="component" value="Unassembled WGS sequence"/>
</dbReference>
<evidence type="ECO:0000256" key="2">
    <source>
        <dbReference type="ARBA" id="ARBA00009919"/>
    </source>
</evidence>
<dbReference type="CDD" id="cd00757">
    <property type="entry name" value="ThiF_MoeB_HesA_family"/>
    <property type="match status" value="1"/>
</dbReference>
<dbReference type="EMBL" id="PUHW01000289">
    <property type="protein sequence ID" value="KAG0687262.1"/>
    <property type="molecule type" value="Genomic_DNA"/>
</dbReference>
<feature type="signal peptide" evidence="6">
    <location>
        <begin position="1"/>
        <end position="19"/>
    </location>
</feature>
<dbReference type="PANTHER" id="PTHR10953">
    <property type="entry name" value="UBIQUITIN-ACTIVATING ENZYME E1"/>
    <property type="match status" value="1"/>
</dbReference>
<dbReference type="PROSITE" id="PS50866">
    <property type="entry name" value="GOLD"/>
    <property type="match status" value="1"/>
</dbReference>
<evidence type="ECO:0000256" key="1">
    <source>
        <dbReference type="ARBA" id="ARBA00004496"/>
    </source>
</evidence>
<sequence>MIGKLWTVVLLSLLSLANALHFYVNTDETKCFYEELPQDTIAVGKFAVYEFDEKLNDYVENNNNLKIEITVDETFDNNHRVVSQKNSPVGQFTFTSLDSGEHKFCITPKHTNWSKKSKHRVFFDLIVGDAKPLVDSKRDSDVSYLTLKTNELIKKLNNIKREQSLLRLKEASFRDVSENVNSSTTRWTMLQLIVLVSTVPAFNSLQGQINLKNSKVLVIGCGGLGSSALLYLAASGVGTIGVLDYDKVEVSNLHRQIIHDTSTIGMYKTESANIKMKLLNPHLIVNIHSIQLTNLNSIDIFKNYNLILDCTDNPITKYLISDTCVLLNIPLISASSVKTDGQLIILNYQNGPCYRCIHPIPTKPENISTCSDDGVIGPCVGLVGTLMSIESIKILTDYYNINKNPYKPIMLMYSGYQDNNGETIKSFKMRGKQSKCLCNSSITKEFIENLNYIQFCGKINYNILNDENRINFDEISKILNPLILDVRPNEQFKISNLNDYEKNLNLINIPYQSLIRLDEKSLNEKLPKERNIISVCKMGNDSRLSAKYLLEKGYNVYDLKGGLNTYSKTHKFNVYW</sequence>
<organism evidence="9 10">
    <name type="scientific">Pichia californica</name>
    <dbReference type="NCBI Taxonomy" id="460514"/>
    <lineage>
        <taxon>Eukaryota</taxon>
        <taxon>Fungi</taxon>
        <taxon>Dikarya</taxon>
        <taxon>Ascomycota</taxon>
        <taxon>Saccharomycotina</taxon>
        <taxon>Pichiomycetes</taxon>
        <taxon>Pichiales</taxon>
        <taxon>Pichiaceae</taxon>
        <taxon>Pichia</taxon>
    </lineage>
</organism>
<dbReference type="Pfam" id="PF00581">
    <property type="entry name" value="Rhodanese"/>
    <property type="match status" value="1"/>
</dbReference>
<dbReference type="GO" id="GO:0004792">
    <property type="term" value="F:thiosulfate-cyanide sulfurtransferase activity"/>
    <property type="evidence" value="ECO:0007669"/>
    <property type="project" value="TreeGrafter"/>
</dbReference>
<keyword evidence="10" id="KW-1185">Reference proteome</keyword>
<comment type="similarity">
    <text evidence="2">Belongs to the HesA/MoeB/ThiF family.</text>
</comment>
<comment type="subcellular location">
    <subcellularLocation>
        <location evidence="1">Cytoplasm</location>
    </subcellularLocation>
</comment>
<keyword evidence="3" id="KW-0963">Cytoplasm</keyword>
<dbReference type="GO" id="GO:0032447">
    <property type="term" value="P:protein urmylation"/>
    <property type="evidence" value="ECO:0007669"/>
    <property type="project" value="TreeGrafter"/>
</dbReference>
<dbReference type="InterPro" id="IPR000594">
    <property type="entry name" value="ThiF_NAD_FAD-bd"/>
</dbReference>
<dbReference type="InterPro" id="IPR009038">
    <property type="entry name" value="GOLD_dom"/>
</dbReference>
<evidence type="ECO:0000256" key="3">
    <source>
        <dbReference type="ARBA" id="ARBA00022490"/>
    </source>
</evidence>
<dbReference type="SUPFAM" id="SSF52821">
    <property type="entry name" value="Rhodanese/Cell cycle control phosphatase"/>
    <property type="match status" value="1"/>
</dbReference>
<gene>
    <name evidence="9" type="primary">UBA4</name>
    <name evidence="9" type="ORF">C6P40_002589</name>
</gene>
<dbReference type="SMART" id="SM00450">
    <property type="entry name" value="RHOD"/>
    <property type="match status" value="1"/>
</dbReference>
<dbReference type="Pfam" id="PF01105">
    <property type="entry name" value="EMP24_GP25L"/>
    <property type="match status" value="1"/>
</dbReference>
<evidence type="ECO:0000259" key="7">
    <source>
        <dbReference type="PROSITE" id="PS50206"/>
    </source>
</evidence>
<feature type="domain" description="Rhodanese" evidence="7">
    <location>
        <begin position="480"/>
        <end position="571"/>
    </location>
</feature>